<dbReference type="InterPro" id="IPR052980">
    <property type="entry name" value="Crinkler_effector"/>
</dbReference>
<evidence type="ECO:0000256" key="1">
    <source>
        <dbReference type="SAM" id="Coils"/>
    </source>
</evidence>
<protein>
    <submittedName>
        <fullName evidence="2">Uncharacterized protein</fullName>
    </submittedName>
</protein>
<dbReference type="Proteomes" id="UP000664859">
    <property type="component" value="Unassembled WGS sequence"/>
</dbReference>
<accession>A0A835YZG0</accession>
<comment type="caution">
    <text evidence="2">The sequence shown here is derived from an EMBL/GenBank/DDBJ whole genome shotgun (WGS) entry which is preliminary data.</text>
</comment>
<evidence type="ECO:0000313" key="3">
    <source>
        <dbReference type="Proteomes" id="UP000664859"/>
    </source>
</evidence>
<evidence type="ECO:0000313" key="2">
    <source>
        <dbReference type="EMBL" id="KAG5184461.1"/>
    </source>
</evidence>
<reference evidence="2" key="1">
    <citation type="submission" date="2021-02" db="EMBL/GenBank/DDBJ databases">
        <title>First Annotated Genome of the Yellow-green Alga Tribonema minus.</title>
        <authorList>
            <person name="Mahan K.M."/>
        </authorList>
    </citation>
    <scope>NUCLEOTIDE SEQUENCE</scope>
    <source>
        <strain evidence="2">UTEX B ZZ1240</strain>
    </source>
</reference>
<keyword evidence="1" id="KW-0175">Coiled coil</keyword>
<feature type="coiled-coil region" evidence="1">
    <location>
        <begin position="118"/>
        <end position="192"/>
    </location>
</feature>
<gene>
    <name evidence="2" type="ORF">JKP88DRAFT_268568</name>
</gene>
<dbReference type="PANTHER" id="PTHR33129">
    <property type="entry name" value="PROTEIN KINASE DOMAIN-CONTAINING PROTEIN-RELATED"/>
    <property type="match status" value="1"/>
</dbReference>
<organism evidence="2 3">
    <name type="scientific">Tribonema minus</name>
    <dbReference type="NCBI Taxonomy" id="303371"/>
    <lineage>
        <taxon>Eukaryota</taxon>
        <taxon>Sar</taxon>
        <taxon>Stramenopiles</taxon>
        <taxon>Ochrophyta</taxon>
        <taxon>PX clade</taxon>
        <taxon>Xanthophyceae</taxon>
        <taxon>Tribonematales</taxon>
        <taxon>Tribonemataceae</taxon>
        <taxon>Tribonema</taxon>
    </lineage>
</organism>
<name>A0A835YZG0_9STRA</name>
<dbReference type="AlphaFoldDB" id="A0A835YZG0"/>
<sequence>MKVLFGVVVAGPVGEPEGHRRVTFVSAHLQAEHSMRLLLVLALAACAGCSLEFVAPGSCLLPCARNSSGVKLLPVSISTQRQQDRKQLPVSIRSRCRQRRADLLQVADSTNDGNADEVEVINKKIASAEKEEADLEKEALEVENSIQHKTKYKYMTTTKEKVEERIRLLDHLKQLREDKKQFRDEKAVLLAKSSNDGASATMHAFWTNLDRAKLDEDGFLQLPEGTHFWVQTKEQRTDCMYVRQWYKGLYRHILRLETRSFVKGSEQAFEDAGYFDDEDCWFLADPGPKQCPRRDCAGITLAFMSPQTERYKEFMKTHMGRTAAAAFMPPWSLDELQLCRARMFPHLPSKEVEDLFSKWGGSARYVLEYATSQSQKRLLEAKWDKSLEPAILAAVFAKQGEVSGATDSVSDDVMQMVPLTFETYVPPFVSGYMFKLFHDRQQAALRVRVHQWLAAALGSGPLGTTPSNMFELLAHNDLLNPSLYNCTYNNAVLVQGQSKSARKCRPLLQAKLSLTSYEWLGDLATLKVTPDKYYWPLKHNFKAVDAFALVGDTLYMFQMTTTREHGAGAEGVIAVVNKVKECCPQLERWVLVFVVPDDMYTTYPWQKWQWPDKWPVKMKKTSPVVRKCEQWALQIVVASEPSSWVKPPSPPR</sequence>
<dbReference type="EMBL" id="JAFCMP010000166">
    <property type="protein sequence ID" value="KAG5184461.1"/>
    <property type="molecule type" value="Genomic_DNA"/>
</dbReference>
<dbReference type="PANTHER" id="PTHR33129:SF1">
    <property type="entry name" value="ATP-BINDING PROTEIN"/>
    <property type="match status" value="1"/>
</dbReference>
<keyword evidence="3" id="KW-1185">Reference proteome</keyword>
<proteinExistence type="predicted"/>
<dbReference type="OrthoDB" id="2340858at2759"/>